<sequence>MEARWSRGRCETPADRVSATRFLYQDVTAWGPINRAYWPAWRSHHGMALQPAAGVEIPSVQIRHLADYAG</sequence>
<organism evidence="1 2">
    <name type="scientific">Paraburkholderia hiiakae</name>
    <dbReference type="NCBI Taxonomy" id="1081782"/>
    <lineage>
        <taxon>Bacteria</taxon>
        <taxon>Pseudomonadati</taxon>
        <taxon>Pseudomonadota</taxon>
        <taxon>Betaproteobacteria</taxon>
        <taxon>Burkholderiales</taxon>
        <taxon>Burkholderiaceae</taxon>
        <taxon>Paraburkholderia</taxon>
    </lineage>
</organism>
<name>A0ABM8NDS9_9BURK</name>
<protein>
    <submittedName>
        <fullName evidence="1">Uncharacterized protein</fullName>
    </submittedName>
</protein>
<dbReference type="EMBL" id="CAJHCQ010000002">
    <property type="protein sequence ID" value="CAD6518846.1"/>
    <property type="molecule type" value="Genomic_DNA"/>
</dbReference>
<dbReference type="Proteomes" id="UP000656319">
    <property type="component" value="Unassembled WGS sequence"/>
</dbReference>
<evidence type="ECO:0000313" key="2">
    <source>
        <dbReference type="Proteomes" id="UP000656319"/>
    </source>
</evidence>
<gene>
    <name evidence="1" type="ORF">LMG27952_01070</name>
</gene>
<proteinExistence type="predicted"/>
<keyword evidence="2" id="KW-1185">Reference proteome</keyword>
<accession>A0ABM8NDS9</accession>
<reference evidence="1 2" key="1">
    <citation type="submission" date="2020-10" db="EMBL/GenBank/DDBJ databases">
        <authorList>
            <person name="Peeters C."/>
        </authorList>
    </citation>
    <scope>NUCLEOTIDE SEQUENCE [LARGE SCALE GENOMIC DNA]</scope>
    <source>
        <strain evidence="1 2">LMG 27952</strain>
    </source>
</reference>
<comment type="caution">
    <text evidence="1">The sequence shown here is derived from an EMBL/GenBank/DDBJ whole genome shotgun (WGS) entry which is preliminary data.</text>
</comment>
<evidence type="ECO:0000313" key="1">
    <source>
        <dbReference type="EMBL" id="CAD6518846.1"/>
    </source>
</evidence>